<dbReference type="InterPro" id="IPR002324">
    <property type="entry name" value="Cyt_c_ID"/>
</dbReference>
<dbReference type="Pfam" id="PF00034">
    <property type="entry name" value="Cytochrom_C"/>
    <property type="match status" value="1"/>
</dbReference>
<gene>
    <name evidence="8" type="ORF">GS398_20310</name>
</gene>
<comment type="caution">
    <text evidence="8">The sequence shown here is derived from an EMBL/GenBank/DDBJ whole genome shotgun (WGS) entry which is preliminary data.</text>
</comment>
<evidence type="ECO:0000313" key="9">
    <source>
        <dbReference type="Proteomes" id="UP000451233"/>
    </source>
</evidence>
<evidence type="ECO:0000259" key="7">
    <source>
        <dbReference type="PROSITE" id="PS51007"/>
    </source>
</evidence>
<evidence type="ECO:0000256" key="6">
    <source>
        <dbReference type="PIRSR" id="PIRSR602324-1"/>
    </source>
</evidence>
<keyword evidence="5 6" id="KW-0408">Iron</keyword>
<keyword evidence="1" id="KW-0813">Transport</keyword>
<evidence type="ECO:0000256" key="4">
    <source>
        <dbReference type="ARBA" id="ARBA00022982"/>
    </source>
</evidence>
<sequence length="120" mass="12697">MIALITIPVAGSFAQTPKKKVIPVKKPATQAATAADIKEGEALMMKSDCFACHKVDVKLVGPAYKDVAKKYPATAANYTILAKKILAGGSGVWGQIPMAAHPQITQADATKMVKYILSLK</sequence>
<feature type="binding site" description="covalent" evidence="6">
    <location>
        <position position="53"/>
    </location>
    <ligand>
        <name>heme c</name>
        <dbReference type="ChEBI" id="CHEBI:61717"/>
    </ligand>
</feature>
<keyword evidence="3 6" id="KW-0479">Metal-binding</keyword>
<keyword evidence="4" id="KW-0249">Electron transport</keyword>
<dbReference type="GO" id="GO:0020037">
    <property type="term" value="F:heme binding"/>
    <property type="evidence" value="ECO:0007669"/>
    <property type="project" value="InterPro"/>
</dbReference>
<dbReference type="PROSITE" id="PS51007">
    <property type="entry name" value="CYTC"/>
    <property type="match status" value="1"/>
</dbReference>
<protein>
    <submittedName>
        <fullName evidence="8">C-type cytochrome</fullName>
    </submittedName>
</protein>
<dbReference type="SUPFAM" id="SSF46626">
    <property type="entry name" value="Cytochrome c"/>
    <property type="match status" value="1"/>
</dbReference>
<evidence type="ECO:0000256" key="5">
    <source>
        <dbReference type="ARBA" id="ARBA00023004"/>
    </source>
</evidence>
<dbReference type="InterPro" id="IPR036909">
    <property type="entry name" value="Cyt_c-like_dom_sf"/>
</dbReference>
<accession>A0A7K1Y4L5</accession>
<dbReference type="Proteomes" id="UP000451233">
    <property type="component" value="Unassembled WGS sequence"/>
</dbReference>
<comment type="PTM">
    <text evidence="6">Binds 1 heme c group covalently per subunit.</text>
</comment>
<dbReference type="GO" id="GO:0009055">
    <property type="term" value="F:electron transfer activity"/>
    <property type="evidence" value="ECO:0007669"/>
    <property type="project" value="InterPro"/>
</dbReference>
<name>A0A7K1Y4L5_9SPHI</name>
<dbReference type="InterPro" id="IPR009056">
    <property type="entry name" value="Cyt_c-like_dom"/>
</dbReference>
<reference evidence="8 9" key="1">
    <citation type="submission" date="2019-11" db="EMBL/GenBank/DDBJ databases">
        <title>Pedobacter sp. HMF7056 Genome sequencing and assembly.</title>
        <authorList>
            <person name="Kang H."/>
            <person name="Kim H."/>
            <person name="Joh K."/>
        </authorList>
    </citation>
    <scope>NUCLEOTIDE SEQUENCE [LARGE SCALE GENOMIC DNA]</scope>
    <source>
        <strain evidence="8 9">HMF7056</strain>
    </source>
</reference>
<feature type="domain" description="Cytochrome c" evidence="7">
    <location>
        <begin position="35"/>
        <end position="120"/>
    </location>
</feature>
<dbReference type="EMBL" id="WVHS01000005">
    <property type="protein sequence ID" value="MXV17656.1"/>
    <property type="molecule type" value="Genomic_DNA"/>
</dbReference>
<dbReference type="GO" id="GO:0005506">
    <property type="term" value="F:iron ion binding"/>
    <property type="evidence" value="ECO:0007669"/>
    <property type="project" value="InterPro"/>
</dbReference>
<evidence type="ECO:0000256" key="1">
    <source>
        <dbReference type="ARBA" id="ARBA00022448"/>
    </source>
</evidence>
<evidence type="ECO:0000313" key="8">
    <source>
        <dbReference type="EMBL" id="MXV17656.1"/>
    </source>
</evidence>
<keyword evidence="2 6" id="KW-0349">Heme</keyword>
<feature type="binding site" description="covalent" evidence="6">
    <location>
        <position position="98"/>
    </location>
    <ligand>
        <name>heme c</name>
        <dbReference type="ChEBI" id="CHEBI:61717"/>
    </ligand>
</feature>
<evidence type="ECO:0000256" key="3">
    <source>
        <dbReference type="ARBA" id="ARBA00022723"/>
    </source>
</evidence>
<dbReference type="PRINTS" id="PR00606">
    <property type="entry name" value="CYTCHROMECID"/>
</dbReference>
<proteinExistence type="predicted"/>
<feature type="binding site" description="covalent" evidence="6">
    <location>
        <position position="49"/>
    </location>
    <ligand>
        <name>heme c</name>
        <dbReference type="ChEBI" id="CHEBI:61717"/>
    </ligand>
</feature>
<dbReference type="Gene3D" id="1.10.760.10">
    <property type="entry name" value="Cytochrome c-like domain"/>
    <property type="match status" value="1"/>
</dbReference>
<evidence type="ECO:0000256" key="2">
    <source>
        <dbReference type="ARBA" id="ARBA00022617"/>
    </source>
</evidence>
<organism evidence="8 9">
    <name type="scientific">Hufsiella ginkgonis</name>
    <dbReference type="NCBI Taxonomy" id="2695274"/>
    <lineage>
        <taxon>Bacteria</taxon>
        <taxon>Pseudomonadati</taxon>
        <taxon>Bacteroidota</taxon>
        <taxon>Sphingobacteriia</taxon>
        <taxon>Sphingobacteriales</taxon>
        <taxon>Sphingobacteriaceae</taxon>
        <taxon>Hufsiella</taxon>
    </lineage>
</organism>
<keyword evidence="9" id="KW-1185">Reference proteome</keyword>
<dbReference type="AlphaFoldDB" id="A0A7K1Y4L5"/>